<evidence type="ECO:0000313" key="3">
    <source>
        <dbReference type="Proteomes" id="UP000593562"/>
    </source>
</evidence>
<accession>A0A7J7D9Q8</accession>
<organism evidence="2 3">
    <name type="scientific">Tripterygium wilfordii</name>
    <name type="common">Thunder God vine</name>
    <dbReference type="NCBI Taxonomy" id="458696"/>
    <lineage>
        <taxon>Eukaryota</taxon>
        <taxon>Viridiplantae</taxon>
        <taxon>Streptophyta</taxon>
        <taxon>Embryophyta</taxon>
        <taxon>Tracheophyta</taxon>
        <taxon>Spermatophyta</taxon>
        <taxon>Magnoliopsida</taxon>
        <taxon>eudicotyledons</taxon>
        <taxon>Gunneridae</taxon>
        <taxon>Pentapetalae</taxon>
        <taxon>rosids</taxon>
        <taxon>fabids</taxon>
        <taxon>Celastrales</taxon>
        <taxon>Celastraceae</taxon>
        <taxon>Tripterygium</taxon>
    </lineage>
</organism>
<protein>
    <recommendedName>
        <fullName evidence="1">KIB1-4 beta-propeller domain-containing protein</fullName>
    </recommendedName>
</protein>
<dbReference type="InterPro" id="IPR005174">
    <property type="entry name" value="KIB1-4_b-propeller"/>
</dbReference>
<dbReference type="Pfam" id="PF03478">
    <property type="entry name" value="Beta-prop_KIB1-4"/>
    <property type="match status" value="1"/>
</dbReference>
<comment type="caution">
    <text evidence="2">The sequence shown here is derived from an EMBL/GenBank/DDBJ whole genome shotgun (WGS) entry which is preliminary data.</text>
</comment>
<feature type="domain" description="KIB1-4 beta-propeller" evidence="1">
    <location>
        <begin position="19"/>
        <end position="195"/>
    </location>
</feature>
<dbReference type="InParanoid" id="A0A7J7D9Q8"/>
<dbReference type="AlphaFoldDB" id="A0A7J7D9Q8"/>
<name>A0A7J7D9Q8_TRIWF</name>
<evidence type="ECO:0000313" key="2">
    <source>
        <dbReference type="EMBL" id="KAF5743008.1"/>
    </source>
</evidence>
<reference evidence="2 3" key="1">
    <citation type="journal article" date="2020" name="Nat. Commun.">
        <title>Genome of Tripterygium wilfordii and identification of cytochrome P450 involved in triptolide biosynthesis.</title>
        <authorList>
            <person name="Tu L."/>
            <person name="Su P."/>
            <person name="Zhang Z."/>
            <person name="Gao L."/>
            <person name="Wang J."/>
            <person name="Hu T."/>
            <person name="Zhou J."/>
            <person name="Zhang Y."/>
            <person name="Zhao Y."/>
            <person name="Liu Y."/>
            <person name="Song Y."/>
            <person name="Tong Y."/>
            <person name="Lu Y."/>
            <person name="Yang J."/>
            <person name="Xu C."/>
            <person name="Jia M."/>
            <person name="Peters R.J."/>
            <person name="Huang L."/>
            <person name="Gao W."/>
        </authorList>
    </citation>
    <scope>NUCLEOTIDE SEQUENCE [LARGE SCALE GENOMIC DNA]</scope>
    <source>
        <strain evidence="3">cv. XIE 37</strain>
        <tissue evidence="2">Leaf</tissue>
    </source>
</reference>
<proteinExistence type="predicted"/>
<gene>
    <name evidence="2" type="ORF">HS088_TW09G01070</name>
</gene>
<dbReference type="Proteomes" id="UP000593562">
    <property type="component" value="Unassembled WGS sequence"/>
</dbReference>
<evidence type="ECO:0000259" key="1">
    <source>
        <dbReference type="Pfam" id="PF03478"/>
    </source>
</evidence>
<sequence>MSCSKIILQNQSNKSKFQTKILFFNLVKNVTKYTEIDAIANNEDDFKDALTSPVFLNGWLYAETVGASAKLVSICEIDEPTHIDIKEYCDQPFYGGISGACQSVLVESVGELFRIIFTVGGVRYNEVVGVEVFKLDQVKLSWNKVTNDAEVDQVTFFVNDHCAVSCQITNIEGEIKGGLIYFSEFVADELKEGHHYFGAEDINHYIFNIQENNLSMFLPNLSICSNL</sequence>
<keyword evidence="3" id="KW-1185">Reference proteome</keyword>
<dbReference type="EMBL" id="JAAARO010000009">
    <property type="protein sequence ID" value="KAF5743008.1"/>
    <property type="molecule type" value="Genomic_DNA"/>
</dbReference>